<gene>
    <name evidence="2" type="ORF">PROFUN_07490</name>
</gene>
<reference evidence="2 3" key="1">
    <citation type="journal article" date="2018" name="Genome Biol. Evol.">
        <title>Multiple Roots of Fruiting Body Formation in Amoebozoa.</title>
        <authorList>
            <person name="Hillmann F."/>
            <person name="Forbes G."/>
            <person name="Novohradska S."/>
            <person name="Ferling I."/>
            <person name="Riege K."/>
            <person name="Groth M."/>
            <person name="Westermann M."/>
            <person name="Marz M."/>
            <person name="Spaller T."/>
            <person name="Winckler T."/>
            <person name="Schaap P."/>
            <person name="Glockner G."/>
        </authorList>
    </citation>
    <scope>NUCLEOTIDE SEQUENCE [LARGE SCALE GENOMIC DNA]</scope>
    <source>
        <strain evidence="2 3">Jena</strain>
    </source>
</reference>
<dbReference type="Proteomes" id="UP000241769">
    <property type="component" value="Unassembled WGS sequence"/>
</dbReference>
<evidence type="ECO:0000313" key="3">
    <source>
        <dbReference type="Proteomes" id="UP000241769"/>
    </source>
</evidence>
<dbReference type="InParanoid" id="A0A2P6NLJ9"/>
<evidence type="ECO:0000313" key="2">
    <source>
        <dbReference type="EMBL" id="PRP84836.1"/>
    </source>
</evidence>
<protein>
    <submittedName>
        <fullName evidence="2">Uncharacterized protein</fullName>
    </submittedName>
</protein>
<organism evidence="2 3">
    <name type="scientific">Planoprotostelium fungivorum</name>
    <dbReference type="NCBI Taxonomy" id="1890364"/>
    <lineage>
        <taxon>Eukaryota</taxon>
        <taxon>Amoebozoa</taxon>
        <taxon>Evosea</taxon>
        <taxon>Variosea</taxon>
        <taxon>Cavosteliida</taxon>
        <taxon>Cavosteliaceae</taxon>
        <taxon>Planoprotostelium</taxon>
    </lineage>
</organism>
<proteinExistence type="predicted"/>
<accession>A0A2P6NLJ9</accession>
<evidence type="ECO:0000256" key="1">
    <source>
        <dbReference type="SAM" id="MobiDB-lite"/>
    </source>
</evidence>
<name>A0A2P6NLJ9_9EUKA</name>
<comment type="caution">
    <text evidence="2">The sequence shown here is derived from an EMBL/GenBank/DDBJ whole genome shotgun (WGS) entry which is preliminary data.</text>
</comment>
<dbReference type="EMBL" id="MDYQ01000055">
    <property type="protein sequence ID" value="PRP84836.1"/>
    <property type="molecule type" value="Genomic_DNA"/>
</dbReference>
<keyword evidence="3" id="KW-1185">Reference proteome</keyword>
<sequence>MFLPDDLWEGNDPQQTEEKSRKGGSRPNIWPLGEPGLRRYLSTIISLLLPVNEASIIITAIITNIPSVNQSTISCYADSVAQVYEP</sequence>
<feature type="region of interest" description="Disordered" evidence="1">
    <location>
        <begin position="1"/>
        <end position="30"/>
    </location>
</feature>
<dbReference type="AlphaFoldDB" id="A0A2P6NLJ9"/>